<dbReference type="PANTHER" id="PTHR35828">
    <property type="entry name" value="OS08G0203800 PROTEIN-RELATED"/>
    <property type="match status" value="1"/>
</dbReference>
<reference evidence="3" key="1">
    <citation type="journal article" date="2019" name="Nat. Commun.">
        <title>The genome of broomcorn millet.</title>
        <authorList>
            <person name="Zou C."/>
            <person name="Miki D."/>
            <person name="Li D."/>
            <person name="Tang Q."/>
            <person name="Xiao L."/>
            <person name="Rajput S."/>
            <person name="Deng P."/>
            <person name="Jia W."/>
            <person name="Huang R."/>
            <person name="Zhang M."/>
            <person name="Sun Y."/>
            <person name="Hu J."/>
            <person name="Fu X."/>
            <person name="Schnable P.S."/>
            <person name="Li F."/>
            <person name="Zhang H."/>
            <person name="Feng B."/>
            <person name="Zhu X."/>
            <person name="Liu R."/>
            <person name="Schnable J.C."/>
            <person name="Zhu J.-K."/>
            <person name="Zhang H."/>
        </authorList>
    </citation>
    <scope>NUCLEOTIDE SEQUENCE [LARGE SCALE GENOMIC DNA]</scope>
</reference>
<evidence type="ECO:0000313" key="3">
    <source>
        <dbReference type="Proteomes" id="UP000275267"/>
    </source>
</evidence>
<evidence type="ECO:0000259" key="1">
    <source>
        <dbReference type="Pfam" id="PF24523"/>
    </source>
</evidence>
<dbReference type="AlphaFoldDB" id="A0A3L6TI19"/>
<dbReference type="EMBL" id="PQIB02000001">
    <property type="protein sequence ID" value="RLN39999.1"/>
    <property type="molecule type" value="Genomic_DNA"/>
</dbReference>
<dbReference type="Pfam" id="PF24523">
    <property type="entry name" value="DUF7595"/>
    <property type="match status" value="1"/>
</dbReference>
<accession>A0A3L6TI19</accession>
<proteinExistence type="predicted"/>
<sequence length="458" mass="51532">MDDGVMLQLLVDMFDKILSHITDPASLARLASTCKFWRNIIKGRTFLDCLRKHRHDHGFTPSLLLGFFYQDSSESTPQLCQHHYSKWRSMAPSFMPMSELSQSIGSKVGCSALAPAKLCTFIRGLGAELNFYELNFYEPIASQDGFLALRHHSTDTDGQAQPDKFCVCNPLTGEIFHIPPIPVASADMYTLLITEDIDRSKLVSQSFRLVAIRIRTRMLMIVFYCSKAKRWMRFYDTPELIPDLYAVPSPAAASHGAIHFLCSNSTNWTDAHIATLHVAVAPHVKLSYLELPLDAKRSKAPLLANSADGSFLLLLLKGAQMSLWKHGSDTSSWVLSETINLASSLPRRVVQTMNAREKIKLEMFLGKSGAVVLWVDGEGLFVFSLSDGSIRKIGDKRAKKKYSLCPYEVDWLSCLSMMNLIVDDTLLLDAGRKTIQNRWRKMMARHVKKNKKHLDGEA</sequence>
<dbReference type="OrthoDB" id="657959at2759"/>
<dbReference type="Proteomes" id="UP000275267">
    <property type="component" value="Unassembled WGS sequence"/>
</dbReference>
<organism evidence="2 3">
    <name type="scientific">Panicum miliaceum</name>
    <name type="common">Proso millet</name>
    <name type="synonym">Broomcorn millet</name>
    <dbReference type="NCBI Taxonomy" id="4540"/>
    <lineage>
        <taxon>Eukaryota</taxon>
        <taxon>Viridiplantae</taxon>
        <taxon>Streptophyta</taxon>
        <taxon>Embryophyta</taxon>
        <taxon>Tracheophyta</taxon>
        <taxon>Spermatophyta</taxon>
        <taxon>Magnoliopsida</taxon>
        <taxon>Liliopsida</taxon>
        <taxon>Poales</taxon>
        <taxon>Poaceae</taxon>
        <taxon>PACMAD clade</taxon>
        <taxon>Panicoideae</taxon>
        <taxon>Panicodae</taxon>
        <taxon>Paniceae</taxon>
        <taxon>Panicinae</taxon>
        <taxon>Panicum</taxon>
        <taxon>Panicum sect. Panicum</taxon>
    </lineage>
</organism>
<protein>
    <recommendedName>
        <fullName evidence="1">DUF7595 domain-containing protein</fullName>
    </recommendedName>
</protein>
<comment type="caution">
    <text evidence="2">The sequence shown here is derived from an EMBL/GenBank/DDBJ whole genome shotgun (WGS) entry which is preliminary data.</text>
</comment>
<gene>
    <name evidence="2" type="ORF">C2845_PM01G21960</name>
</gene>
<dbReference type="SUPFAM" id="SSF81383">
    <property type="entry name" value="F-box domain"/>
    <property type="match status" value="1"/>
</dbReference>
<dbReference type="InterPro" id="IPR056016">
    <property type="entry name" value="DUF7595"/>
</dbReference>
<evidence type="ECO:0000313" key="2">
    <source>
        <dbReference type="EMBL" id="RLN39999.1"/>
    </source>
</evidence>
<feature type="domain" description="DUF7595" evidence="1">
    <location>
        <begin position="134"/>
        <end position="419"/>
    </location>
</feature>
<dbReference type="InterPro" id="IPR036047">
    <property type="entry name" value="F-box-like_dom_sf"/>
</dbReference>
<dbReference type="PANTHER" id="PTHR35828:SF15">
    <property type="entry name" value="F-BOX DOMAIN-CONTAINING PROTEIN"/>
    <property type="match status" value="1"/>
</dbReference>
<name>A0A3L6TI19_PANMI</name>
<keyword evidence="3" id="KW-1185">Reference proteome</keyword>